<dbReference type="EMBL" id="JATAAI010000018">
    <property type="protein sequence ID" value="KAK1739343.1"/>
    <property type="molecule type" value="Genomic_DNA"/>
</dbReference>
<evidence type="ECO:0000313" key="4">
    <source>
        <dbReference type="Proteomes" id="UP001224775"/>
    </source>
</evidence>
<feature type="transmembrane region" description="Helical" evidence="2">
    <location>
        <begin position="45"/>
        <end position="72"/>
    </location>
</feature>
<evidence type="ECO:0000256" key="1">
    <source>
        <dbReference type="ARBA" id="ARBA00010199"/>
    </source>
</evidence>
<dbReference type="PANTHER" id="PTHR11206">
    <property type="entry name" value="MULTIDRUG RESISTANCE PROTEIN"/>
    <property type="match status" value="1"/>
</dbReference>
<keyword evidence="2" id="KW-1133">Transmembrane helix</keyword>
<feature type="transmembrane region" description="Helical" evidence="2">
    <location>
        <begin position="148"/>
        <end position="171"/>
    </location>
</feature>
<feature type="transmembrane region" description="Helical" evidence="2">
    <location>
        <begin position="505"/>
        <end position="525"/>
    </location>
</feature>
<feature type="transmembrane region" description="Helical" evidence="2">
    <location>
        <begin position="21"/>
        <end position="39"/>
    </location>
</feature>
<keyword evidence="2" id="KW-0472">Membrane</keyword>
<keyword evidence="4" id="KW-1185">Reference proteome</keyword>
<sequence length="560" mass="60569">MAALSELRQQLRTSVPATLSMLLYRLPWLLSLSFVGAIGSKELAAAALATTLCNVTGMSLSVGLSSALSTLAGQARGELMSRSGGLQTIKRRDEAWGSVKKLVAYDEMTPLSESDGGACHFSFDDSNDTTIQQQQQQQDTSPILPLVYLYRGIFIQLIFVIPVGCYWLHGIKPLLLYLGQGEEISTMTEQYLRLLAPGLWGYSINFTLTTWLQVMELAHVPAYSALLGCLLHVPMNILFIHVVGMGWLGVGVATTMFQVIQPIAMFAYLKGTRHGKQHLLQHMGAAGIGRRSLSFWCEAKAAISSISGICQYISLAIPGVLTISEWWASEICIFLSGRLSPYPNIALGSMTIYQSLNTSCFQFPMGVSIGGSARIGNQLGSGNSAGARDSARVCVALAAVMSSIMGSILYFTPHSYFPSFFTSDAALIEMTSRTIPLLSIYVVGDGMQVALNAIVKGCGRQIVTVPIVICAYWVVGLPLASFLAFVKSEGITECDDQPFCGVVGLVGGMTIGTWVHFGLLAIYSLRMIDWHLEAKLAKDRLNLERGKSKTQVIINNGDIG</sequence>
<feature type="transmembrane region" description="Helical" evidence="2">
    <location>
        <begin position="220"/>
        <end position="240"/>
    </location>
</feature>
<feature type="transmembrane region" description="Helical" evidence="2">
    <location>
        <begin position="246"/>
        <end position="269"/>
    </location>
</feature>
<dbReference type="AlphaFoldDB" id="A0AAD8Y4C6"/>
<dbReference type="NCBIfam" id="TIGR00797">
    <property type="entry name" value="matE"/>
    <property type="match status" value="1"/>
</dbReference>
<organism evidence="3 4">
    <name type="scientific">Skeletonema marinoi</name>
    <dbReference type="NCBI Taxonomy" id="267567"/>
    <lineage>
        <taxon>Eukaryota</taxon>
        <taxon>Sar</taxon>
        <taxon>Stramenopiles</taxon>
        <taxon>Ochrophyta</taxon>
        <taxon>Bacillariophyta</taxon>
        <taxon>Coscinodiscophyceae</taxon>
        <taxon>Thalassiosirophycidae</taxon>
        <taxon>Thalassiosirales</taxon>
        <taxon>Skeletonemataceae</taxon>
        <taxon>Skeletonema</taxon>
        <taxon>Skeletonema marinoi-dohrnii complex</taxon>
    </lineage>
</organism>
<comment type="caution">
    <text evidence="3">The sequence shown here is derived from an EMBL/GenBank/DDBJ whole genome shotgun (WGS) entry which is preliminary data.</text>
</comment>
<feature type="transmembrane region" description="Helical" evidence="2">
    <location>
        <begin position="462"/>
        <end position="485"/>
    </location>
</feature>
<feature type="transmembrane region" description="Helical" evidence="2">
    <location>
        <begin position="433"/>
        <end position="455"/>
    </location>
</feature>
<keyword evidence="2" id="KW-0812">Transmembrane</keyword>
<proteinExistence type="inferred from homology"/>
<dbReference type="Proteomes" id="UP001224775">
    <property type="component" value="Unassembled WGS sequence"/>
</dbReference>
<comment type="similarity">
    <text evidence="1">Belongs to the multi antimicrobial extrusion (MATE) (TC 2.A.66.1) family.</text>
</comment>
<gene>
    <name evidence="3" type="ORF">QTG54_009886</name>
</gene>
<dbReference type="InterPro" id="IPR002528">
    <property type="entry name" value="MATE_fam"/>
</dbReference>
<dbReference type="GO" id="GO:0016020">
    <property type="term" value="C:membrane"/>
    <property type="evidence" value="ECO:0007669"/>
    <property type="project" value="InterPro"/>
</dbReference>
<evidence type="ECO:0000256" key="2">
    <source>
        <dbReference type="SAM" id="Phobius"/>
    </source>
</evidence>
<name>A0AAD8Y4C6_9STRA</name>
<reference evidence="3" key="1">
    <citation type="submission" date="2023-06" db="EMBL/GenBank/DDBJ databases">
        <title>Survivors Of The Sea: Transcriptome response of Skeletonema marinoi to long-term dormancy.</title>
        <authorList>
            <person name="Pinder M.I.M."/>
            <person name="Kourtchenko O."/>
            <person name="Robertson E.K."/>
            <person name="Larsson T."/>
            <person name="Maumus F."/>
            <person name="Osuna-Cruz C.M."/>
            <person name="Vancaester E."/>
            <person name="Stenow R."/>
            <person name="Vandepoele K."/>
            <person name="Ploug H."/>
            <person name="Bruchert V."/>
            <person name="Godhe A."/>
            <person name="Topel M."/>
        </authorList>
    </citation>
    <scope>NUCLEOTIDE SEQUENCE</scope>
    <source>
        <strain evidence="3">R05AC</strain>
    </source>
</reference>
<dbReference type="GO" id="GO:0015297">
    <property type="term" value="F:antiporter activity"/>
    <property type="evidence" value="ECO:0007669"/>
    <property type="project" value="InterPro"/>
</dbReference>
<evidence type="ECO:0000313" key="3">
    <source>
        <dbReference type="EMBL" id="KAK1739343.1"/>
    </source>
</evidence>
<accession>A0AAD8Y4C6</accession>
<feature type="transmembrane region" description="Helical" evidence="2">
    <location>
        <begin position="393"/>
        <end position="413"/>
    </location>
</feature>
<feature type="transmembrane region" description="Helical" evidence="2">
    <location>
        <begin position="191"/>
        <end position="208"/>
    </location>
</feature>
<protein>
    <submittedName>
        <fullName evidence="3">Multidrug and toxic compound extrusion (MATE) family protein</fullName>
    </submittedName>
</protein>
<dbReference type="Pfam" id="PF01554">
    <property type="entry name" value="MatE"/>
    <property type="match status" value="3"/>
</dbReference>
<dbReference type="GO" id="GO:0042910">
    <property type="term" value="F:xenobiotic transmembrane transporter activity"/>
    <property type="evidence" value="ECO:0007669"/>
    <property type="project" value="InterPro"/>
</dbReference>